<dbReference type="OrthoDB" id="10362474at2759"/>
<dbReference type="Proteomes" id="UP000324748">
    <property type="component" value="Unassembled WGS sequence"/>
</dbReference>
<evidence type="ECO:0000256" key="1">
    <source>
        <dbReference type="SAM" id="MobiDB-lite"/>
    </source>
</evidence>
<evidence type="ECO:0000313" key="2">
    <source>
        <dbReference type="EMBL" id="KAA1111807.1"/>
    </source>
</evidence>
<reference evidence="2 3" key="1">
    <citation type="submission" date="2019-05" db="EMBL/GenBank/DDBJ databases">
        <title>Emergence of the Ug99 lineage of the wheat stem rust pathogen through somatic hybridization.</title>
        <authorList>
            <person name="Li F."/>
            <person name="Upadhyaya N.M."/>
            <person name="Sperschneider J."/>
            <person name="Matny O."/>
            <person name="Nguyen-Phuc H."/>
            <person name="Mago R."/>
            <person name="Raley C."/>
            <person name="Miller M.E."/>
            <person name="Silverstein K.A.T."/>
            <person name="Henningsen E."/>
            <person name="Hirsch C.D."/>
            <person name="Visser B."/>
            <person name="Pretorius Z.A."/>
            <person name="Steffenson B.J."/>
            <person name="Schwessinger B."/>
            <person name="Dodds P.N."/>
            <person name="Figueroa M."/>
        </authorList>
    </citation>
    <scope>NUCLEOTIDE SEQUENCE [LARGE SCALE GENOMIC DNA]</scope>
    <source>
        <strain evidence="2">21-0</strain>
    </source>
</reference>
<dbReference type="EMBL" id="VSWC01000016">
    <property type="protein sequence ID" value="KAA1111807.1"/>
    <property type="molecule type" value="Genomic_DNA"/>
</dbReference>
<dbReference type="AlphaFoldDB" id="A0A5B0QF26"/>
<evidence type="ECO:0000313" key="3">
    <source>
        <dbReference type="Proteomes" id="UP000324748"/>
    </source>
</evidence>
<feature type="compositionally biased region" description="Basic and acidic residues" evidence="1">
    <location>
        <begin position="7"/>
        <end position="16"/>
    </location>
</feature>
<proteinExistence type="predicted"/>
<protein>
    <submittedName>
        <fullName evidence="2">Uncharacterized protein</fullName>
    </submittedName>
</protein>
<comment type="caution">
    <text evidence="2">The sequence shown here is derived from an EMBL/GenBank/DDBJ whole genome shotgun (WGS) entry which is preliminary data.</text>
</comment>
<name>A0A5B0QF26_PUCGR</name>
<accession>A0A5B0QF26</accession>
<gene>
    <name evidence="2" type="ORF">PGT21_012752</name>
</gene>
<keyword evidence="3" id="KW-1185">Reference proteome</keyword>
<organism evidence="2 3">
    <name type="scientific">Puccinia graminis f. sp. tritici</name>
    <dbReference type="NCBI Taxonomy" id="56615"/>
    <lineage>
        <taxon>Eukaryota</taxon>
        <taxon>Fungi</taxon>
        <taxon>Dikarya</taxon>
        <taxon>Basidiomycota</taxon>
        <taxon>Pucciniomycotina</taxon>
        <taxon>Pucciniomycetes</taxon>
        <taxon>Pucciniales</taxon>
        <taxon>Pucciniaceae</taxon>
        <taxon>Puccinia</taxon>
    </lineage>
</organism>
<feature type="region of interest" description="Disordered" evidence="1">
    <location>
        <begin position="1"/>
        <end position="32"/>
    </location>
</feature>
<sequence>MTRPQKKVWEHSERRTSSCSNLEIDGTPMGERSSEEVSALDQLAKDLPPVLALSPYERVRIMNNWRMNQEHVVPLYKDSKDLLNIHSEIQDQLEWMKETNQVQNEKEFSMI</sequence>